<dbReference type="SUPFAM" id="SSF51735">
    <property type="entry name" value="NAD(P)-binding Rossmann-fold domains"/>
    <property type="match status" value="1"/>
</dbReference>
<dbReference type="GO" id="GO:0016491">
    <property type="term" value="F:oxidoreductase activity"/>
    <property type="evidence" value="ECO:0007669"/>
    <property type="project" value="UniProtKB-KW"/>
</dbReference>
<dbReference type="Gene3D" id="3.40.50.720">
    <property type="entry name" value="NAD(P)-binding Rossmann-like Domain"/>
    <property type="match status" value="1"/>
</dbReference>
<dbReference type="InterPro" id="IPR001509">
    <property type="entry name" value="Epimerase_deHydtase"/>
</dbReference>
<evidence type="ECO:0000313" key="6">
    <source>
        <dbReference type="Proteomes" id="UP000593875"/>
    </source>
</evidence>
<keyword evidence="6" id="KW-1185">Reference proteome</keyword>
<evidence type="ECO:0000256" key="3">
    <source>
        <dbReference type="ARBA" id="ARBA00023027"/>
    </source>
</evidence>
<dbReference type="EMBL" id="CP062941">
    <property type="protein sequence ID" value="QOL48627.1"/>
    <property type="molecule type" value="Genomic_DNA"/>
</dbReference>
<dbReference type="RefSeq" id="WP_193685670.1">
    <property type="nucleotide sequence ID" value="NZ_CP062941.1"/>
</dbReference>
<organism evidence="5 6">
    <name type="scientific">Massilia litorea</name>
    <dbReference type="NCBI Taxonomy" id="2769491"/>
    <lineage>
        <taxon>Bacteria</taxon>
        <taxon>Pseudomonadati</taxon>
        <taxon>Pseudomonadota</taxon>
        <taxon>Betaproteobacteria</taxon>
        <taxon>Burkholderiales</taxon>
        <taxon>Oxalobacteraceae</taxon>
        <taxon>Telluria group</taxon>
        <taxon>Massilia</taxon>
    </lineage>
</organism>
<dbReference type="PANTHER" id="PTHR43103:SF5">
    <property type="entry name" value="4-EPIMERASE, PUTATIVE (AFU_ORTHOLOGUE AFUA_7G00360)-RELATED"/>
    <property type="match status" value="1"/>
</dbReference>
<reference evidence="5 6" key="1">
    <citation type="submission" date="2020-10" db="EMBL/GenBank/DDBJ databases">
        <title>Genome sequencing of Massilia sp. LPB0304.</title>
        <authorList>
            <person name="Kim J."/>
        </authorList>
    </citation>
    <scope>NUCLEOTIDE SEQUENCE [LARGE SCALE GENOMIC DNA]</scope>
    <source>
        <strain evidence="5 6">LPB0304</strain>
    </source>
</reference>
<gene>
    <name evidence="5" type="ORF">LPB04_16890</name>
</gene>
<feature type="domain" description="NAD-dependent epimerase/dehydratase" evidence="4">
    <location>
        <begin position="19"/>
        <end position="179"/>
    </location>
</feature>
<sequence>MNNTVATQPTKPIKPFKRILLTGAAGGLGRVLRERIKPWAEVVRLSDLAEMGEAGPGEEVVRCDLADKAAVLALMEGVDAVLHFGGISTEAPFEDIMQANILGVANLYEAAQKHGVQRIVFASSNHAVGYYKTTDMLDASMPARADSMYGISKCFGETMSRYYYDRFGLETVCIRIGSSFPEPANKRMMSTYFSYDDLTEMLRCSLFAPRVGHTIVFGMSDNDSVWWDNRYARHLGYKARDSSAQFAHKFPDTAAFPEKDDVTTIYQGGKFLLDGPMFK</sequence>
<comment type="similarity">
    <text evidence="1">Belongs to the NAD(P)-dependent epimerase/dehydratase family.</text>
</comment>
<name>A0A7L9U145_9BURK</name>
<dbReference type="InterPro" id="IPR036291">
    <property type="entry name" value="NAD(P)-bd_dom_sf"/>
</dbReference>
<dbReference type="KEGG" id="mlir:LPB04_16890"/>
<keyword evidence="2" id="KW-0560">Oxidoreductase</keyword>
<evidence type="ECO:0000313" key="5">
    <source>
        <dbReference type="EMBL" id="QOL48627.1"/>
    </source>
</evidence>
<dbReference type="Proteomes" id="UP000593875">
    <property type="component" value="Chromosome"/>
</dbReference>
<protein>
    <submittedName>
        <fullName evidence="5">NAD(P)-dependent oxidoreductase</fullName>
    </submittedName>
</protein>
<dbReference type="PANTHER" id="PTHR43103">
    <property type="entry name" value="NUCLEOSIDE-DIPHOSPHATE-SUGAR EPIMERASE"/>
    <property type="match status" value="1"/>
</dbReference>
<evidence type="ECO:0000259" key="4">
    <source>
        <dbReference type="Pfam" id="PF01370"/>
    </source>
</evidence>
<evidence type="ECO:0000256" key="2">
    <source>
        <dbReference type="ARBA" id="ARBA00023002"/>
    </source>
</evidence>
<dbReference type="AlphaFoldDB" id="A0A7L9U145"/>
<evidence type="ECO:0000256" key="1">
    <source>
        <dbReference type="ARBA" id="ARBA00007637"/>
    </source>
</evidence>
<proteinExistence type="inferred from homology"/>
<dbReference type="Pfam" id="PF01370">
    <property type="entry name" value="Epimerase"/>
    <property type="match status" value="1"/>
</dbReference>
<keyword evidence="3" id="KW-0520">NAD</keyword>
<accession>A0A7L9U145</accession>